<dbReference type="GO" id="GO:0004715">
    <property type="term" value="F:non-membrane spanning protein tyrosine kinase activity"/>
    <property type="evidence" value="ECO:0007669"/>
    <property type="project" value="UniProtKB-EC"/>
</dbReference>
<dbReference type="Gene3D" id="3.40.50.300">
    <property type="entry name" value="P-loop containing nucleotide triphosphate hydrolases"/>
    <property type="match status" value="1"/>
</dbReference>
<dbReference type="AlphaFoldDB" id="A0A1C0YM54"/>
<dbReference type="SUPFAM" id="SSF52540">
    <property type="entry name" value="P-loop containing nucleoside triphosphate hydrolases"/>
    <property type="match status" value="1"/>
</dbReference>
<accession>A0A1C0YM54</accession>
<dbReference type="Proteomes" id="UP000093482">
    <property type="component" value="Unassembled WGS sequence"/>
</dbReference>
<dbReference type="OrthoDB" id="9794577at2"/>
<keyword evidence="7" id="KW-0829">Tyrosine-protein kinase</keyword>
<evidence type="ECO:0000256" key="6">
    <source>
        <dbReference type="ARBA" id="ARBA00022840"/>
    </source>
</evidence>
<proteinExistence type="inferred from homology"/>
<evidence type="ECO:0000256" key="5">
    <source>
        <dbReference type="ARBA" id="ARBA00022777"/>
    </source>
</evidence>
<dbReference type="EMBL" id="MATO01000052">
    <property type="protein sequence ID" value="OCS88262.1"/>
    <property type="molecule type" value="Genomic_DNA"/>
</dbReference>
<dbReference type="PANTHER" id="PTHR32309:SF13">
    <property type="entry name" value="FERRIC ENTEROBACTIN TRANSPORT PROTEIN FEPE"/>
    <property type="match status" value="1"/>
</dbReference>
<dbReference type="RefSeq" id="WP_066465643.1">
    <property type="nucleotide sequence ID" value="NZ_MATO01000052.1"/>
</dbReference>
<dbReference type="InterPro" id="IPR025669">
    <property type="entry name" value="AAA_dom"/>
</dbReference>
<evidence type="ECO:0000313" key="11">
    <source>
        <dbReference type="Proteomes" id="UP000093482"/>
    </source>
</evidence>
<name>A0A1C0YM54_9BACL</name>
<protein>
    <recommendedName>
        <fullName evidence="2">non-specific protein-tyrosine kinase</fullName>
        <ecNumber evidence="2">2.7.10.2</ecNumber>
    </recommendedName>
</protein>
<dbReference type="NCBIfam" id="TIGR01007">
    <property type="entry name" value="eps_fam"/>
    <property type="match status" value="1"/>
</dbReference>
<comment type="catalytic activity">
    <reaction evidence="8">
        <text>L-tyrosyl-[protein] + ATP = O-phospho-L-tyrosyl-[protein] + ADP + H(+)</text>
        <dbReference type="Rhea" id="RHEA:10596"/>
        <dbReference type="Rhea" id="RHEA-COMP:10136"/>
        <dbReference type="Rhea" id="RHEA-COMP:20101"/>
        <dbReference type="ChEBI" id="CHEBI:15378"/>
        <dbReference type="ChEBI" id="CHEBI:30616"/>
        <dbReference type="ChEBI" id="CHEBI:46858"/>
        <dbReference type="ChEBI" id="CHEBI:61978"/>
        <dbReference type="ChEBI" id="CHEBI:456216"/>
        <dbReference type="EC" id="2.7.10.2"/>
    </reaction>
</comment>
<comment type="similarity">
    <text evidence="1">Belongs to the CpsD/CapB family.</text>
</comment>
<evidence type="ECO:0000256" key="8">
    <source>
        <dbReference type="ARBA" id="ARBA00051245"/>
    </source>
</evidence>
<evidence type="ECO:0000313" key="10">
    <source>
        <dbReference type="EMBL" id="OCS88262.1"/>
    </source>
</evidence>
<dbReference type="GO" id="GO:0042802">
    <property type="term" value="F:identical protein binding"/>
    <property type="evidence" value="ECO:0007669"/>
    <property type="project" value="UniProtKB-ARBA"/>
</dbReference>
<keyword evidence="3" id="KW-0808">Transferase</keyword>
<dbReference type="GO" id="GO:0005524">
    <property type="term" value="F:ATP binding"/>
    <property type="evidence" value="ECO:0007669"/>
    <property type="project" value="UniProtKB-KW"/>
</dbReference>
<gene>
    <name evidence="10" type="ORF">A6K76_13720</name>
</gene>
<evidence type="ECO:0000256" key="2">
    <source>
        <dbReference type="ARBA" id="ARBA00011903"/>
    </source>
</evidence>
<evidence type="ECO:0000256" key="1">
    <source>
        <dbReference type="ARBA" id="ARBA00007316"/>
    </source>
</evidence>
<dbReference type="Pfam" id="PF13614">
    <property type="entry name" value="AAA_31"/>
    <property type="match status" value="1"/>
</dbReference>
<comment type="caution">
    <text evidence="10">The sequence shown here is derived from an EMBL/GenBank/DDBJ whole genome shotgun (WGS) entry which is preliminary data.</text>
</comment>
<dbReference type="FunFam" id="3.40.50.300:FF:000527">
    <property type="entry name" value="Tyrosine-protein kinase etk"/>
    <property type="match status" value="1"/>
</dbReference>
<dbReference type="InterPro" id="IPR005702">
    <property type="entry name" value="Wzc-like_C"/>
</dbReference>
<organism evidence="10 11">
    <name type="scientific">Caryophanon latum</name>
    <dbReference type="NCBI Taxonomy" id="33977"/>
    <lineage>
        <taxon>Bacteria</taxon>
        <taxon>Bacillati</taxon>
        <taxon>Bacillota</taxon>
        <taxon>Bacilli</taxon>
        <taxon>Bacillales</taxon>
        <taxon>Caryophanaceae</taxon>
        <taxon>Caryophanon</taxon>
    </lineage>
</organism>
<dbReference type="CDD" id="cd05387">
    <property type="entry name" value="BY-kinase"/>
    <property type="match status" value="1"/>
</dbReference>
<feature type="domain" description="AAA" evidence="9">
    <location>
        <begin position="52"/>
        <end position="182"/>
    </location>
</feature>
<evidence type="ECO:0000256" key="3">
    <source>
        <dbReference type="ARBA" id="ARBA00022679"/>
    </source>
</evidence>
<dbReference type="InterPro" id="IPR027417">
    <property type="entry name" value="P-loop_NTPase"/>
</dbReference>
<dbReference type="EC" id="2.7.10.2" evidence="2"/>
<reference evidence="10 11" key="1">
    <citation type="submission" date="2016-07" db="EMBL/GenBank/DDBJ databases">
        <title>Caryophanon latum genome sequencing.</title>
        <authorList>
            <person name="Verma A."/>
            <person name="Pal Y."/>
            <person name="Krishnamurthi S."/>
        </authorList>
    </citation>
    <scope>NUCLEOTIDE SEQUENCE [LARGE SCALE GENOMIC DNA]</scope>
    <source>
        <strain evidence="10 11">DSM 14151</strain>
    </source>
</reference>
<keyword evidence="6" id="KW-0067">ATP-binding</keyword>
<evidence type="ECO:0000256" key="7">
    <source>
        <dbReference type="ARBA" id="ARBA00023137"/>
    </source>
</evidence>
<dbReference type="PANTHER" id="PTHR32309">
    <property type="entry name" value="TYROSINE-PROTEIN KINASE"/>
    <property type="match status" value="1"/>
</dbReference>
<sequence length="242" mass="26534">MFFKKKKKSKKRTTATLARKLITVENPKAIVSEQFRTLRTNINFSNPDKVLKTILVTSSSPGEGKSTTSANVASVYAQEGKRVLLVDGDMRKPTVHHTFGLKNTKGLSNVLTRQVSIEEAIQPSTLDNLSIMTSGPIPPNPAELLASKSMEQLIGELTAQYDFVIFDAPPILSVTDSQILSNRCDGTVLVVKAGEAEKAMVQKAKESLVASQANILGVVLNNFVLAKDNYYYYQYYGQAESN</sequence>
<keyword evidence="5" id="KW-0418">Kinase</keyword>
<evidence type="ECO:0000259" key="9">
    <source>
        <dbReference type="Pfam" id="PF13614"/>
    </source>
</evidence>
<keyword evidence="11" id="KW-1185">Reference proteome</keyword>
<dbReference type="GO" id="GO:0005886">
    <property type="term" value="C:plasma membrane"/>
    <property type="evidence" value="ECO:0007669"/>
    <property type="project" value="UniProtKB-ARBA"/>
</dbReference>
<dbReference type="InterPro" id="IPR050445">
    <property type="entry name" value="Bact_polysacc_biosynth/exp"/>
</dbReference>
<evidence type="ECO:0000256" key="4">
    <source>
        <dbReference type="ARBA" id="ARBA00022741"/>
    </source>
</evidence>
<keyword evidence="4" id="KW-0547">Nucleotide-binding</keyword>